<evidence type="ECO:0000259" key="2">
    <source>
        <dbReference type="Pfam" id="PF13340"/>
    </source>
</evidence>
<reference evidence="3 4" key="1">
    <citation type="submission" date="2019-09" db="EMBL/GenBank/DDBJ databases">
        <title>Hydrogenophaga aromatica sp. nov., isolated from a para-xylene-degrading enrichment culture.</title>
        <authorList>
            <person name="Tancsics A."/>
            <person name="Banerjee S."/>
        </authorList>
    </citation>
    <scope>NUCLEOTIDE SEQUENCE [LARGE SCALE GENOMIC DNA]</scope>
    <source>
        <strain evidence="3 4">D2P1</strain>
    </source>
</reference>
<name>A0A7Y8GZM4_9BURK</name>
<dbReference type="EMBL" id="VYGV01000023">
    <property type="protein sequence ID" value="NWF47780.1"/>
    <property type="molecule type" value="Genomic_DNA"/>
</dbReference>
<organism evidence="3 4">
    <name type="scientific">Hydrogenophaga aromaticivorans</name>
    <dbReference type="NCBI Taxonomy" id="2610898"/>
    <lineage>
        <taxon>Bacteria</taxon>
        <taxon>Pseudomonadati</taxon>
        <taxon>Pseudomonadota</taxon>
        <taxon>Betaproteobacteria</taxon>
        <taxon>Burkholderiales</taxon>
        <taxon>Comamonadaceae</taxon>
        <taxon>Hydrogenophaga</taxon>
    </lineage>
</organism>
<dbReference type="GO" id="GO:0004803">
    <property type="term" value="F:transposase activity"/>
    <property type="evidence" value="ECO:0007669"/>
    <property type="project" value="InterPro"/>
</dbReference>
<gene>
    <name evidence="3" type="ORF">F3K02_21360</name>
</gene>
<dbReference type="PANTHER" id="PTHR30007:SF0">
    <property type="entry name" value="TRANSPOSASE"/>
    <property type="match status" value="1"/>
</dbReference>
<feature type="domain" description="Transposase IS4-like" evidence="1">
    <location>
        <begin position="117"/>
        <end position="274"/>
    </location>
</feature>
<dbReference type="Pfam" id="PF01609">
    <property type="entry name" value="DDE_Tnp_1"/>
    <property type="match status" value="1"/>
</dbReference>
<dbReference type="PANTHER" id="PTHR30007">
    <property type="entry name" value="PHP DOMAIN PROTEIN"/>
    <property type="match status" value="1"/>
</dbReference>
<dbReference type="Proteomes" id="UP000545507">
    <property type="component" value="Unassembled WGS sequence"/>
</dbReference>
<dbReference type="InterPro" id="IPR002559">
    <property type="entry name" value="Transposase_11"/>
</dbReference>
<evidence type="ECO:0000313" key="3">
    <source>
        <dbReference type="EMBL" id="NWF47780.1"/>
    </source>
</evidence>
<protein>
    <submittedName>
        <fullName evidence="3">IS5 family transposase</fullName>
    </submittedName>
</protein>
<dbReference type="GO" id="GO:0003677">
    <property type="term" value="F:DNA binding"/>
    <property type="evidence" value="ECO:0007669"/>
    <property type="project" value="InterPro"/>
</dbReference>
<accession>A0A7Y8GZM4</accession>
<feature type="domain" description="Insertion element IS402-like" evidence="2">
    <location>
        <begin position="12"/>
        <end position="96"/>
    </location>
</feature>
<sequence length="289" mass="32929">MVTRRRVESWEVSDEFWLRVEPLIPVRERSTDKAYVRKAGAGRPPKPARQVFEAVMYVLRTGCQWKALPKERFGSASAVHKRFLEWEAAGVFEALWKAGLAEYDQMEGIAWRWQSIDGAMYKAPLAQEAVGRNPTDRGKKGGSKRHLLVDGRGVPLSLVVTGANAHDVTQLDVVLQAIMVKRKTPSTRRSKHLCADAGYRGRPALRIIEGHGYIPHVVDRSKEADAKRRDPTRKARRWVVEVCHSWLNRFRKLLVRYEKLERSFVALNHIAAAIIAFRKVKLATNIIYG</sequence>
<keyword evidence="4" id="KW-1185">Reference proteome</keyword>
<dbReference type="NCBIfam" id="NF033580">
    <property type="entry name" value="transpos_IS5_3"/>
    <property type="match status" value="1"/>
</dbReference>
<evidence type="ECO:0000313" key="4">
    <source>
        <dbReference type="Proteomes" id="UP000545507"/>
    </source>
</evidence>
<dbReference type="InterPro" id="IPR025161">
    <property type="entry name" value="IS402-like_dom"/>
</dbReference>
<dbReference type="RefSeq" id="WP_177137677.1">
    <property type="nucleotide sequence ID" value="NZ_VYGV01000023.1"/>
</dbReference>
<evidence type="ECO:0000259" key="1">
    <source>
        <dbReference type="Pfam" id="PF01609"/>
    </source>
</evidence>
<comment type="caution">
    <text evidence="3">The sequence shown here is derived from an EMBL/GenBank/DDBJ whole genome shotgun (WGS) entry which is preliminary data.</text>
</comment>
<dbReference type="AlphaFoldDB" id="A0A7Y8GZM4"/>
<dbReference type="Pfam" id="PF13340">
    <property type="entry name" value="DUF4096"/>
    <property type="match status" value="1"/>
</dbReference>
<proteinExistence type="predicted"/>
<dbReference type="GO" id="GO:0006313">
    <property type="term" value="P:DNA transposition"/>
    <property type="evidence" value="ECO:0007669"/>
    <property type="project" value="InterPro"/>
</dbReference>